<comment type="subcellular location">
    <subcellularLocation>
        <location evidence="1">Membrane</location>
        <topology evidence="1">Multi-pass membrane protein</topology>
    </subcellularLocation>
</comment>
<organism evidence="6 7">
    <name type="scientific">Plakobranchus ocellatus</name>
    <dbReference type="NCBI Taxonomy" id="259542"/>
    <lineage>
        <taxon>Eukaryota</taxon>
        <taxon>Metazoa</taxon>
        <taxon>Spiralia</taxon>
        <taxon>Lophotrochozoa</taxon>
        <taxon>Mollusca</taxon>
        <taxon>Gastropoda</taxon>
        <taxon>Heterobranchia</taxon>
        <taxon>Euthyneura</taxon>
        <taxon>Panpulmonata</taxon>
        <taxon>Sacoglossa</taxon>
        <taxon>Placobranchoidea</taxon>
        <taxon>Plakobranchidae</taxon>
        <taxon>Plakobranchus</taxon>
    </lineage>
</organism>
<comment type="caution">
    <text evidence="6">The sequence shown here is derived from an EMBL/GenBank/DDBJ whole genome shotgun (WGS) entry which is preliminary data.</text>
</comment>
<evidence type="ECO:0000256" key="5">
    <source>
        <dbReference type="SAM" id="Phobius"/>
    </source>
</evidence>
<dbReference type="AlphaFoldDB" id="A0AAV4DP33"/>
<keyword evidence="7" id="KW-1185">Reference proteome</keyword>
<evidence type="ECO:0000256" key="3">
    <source>
        <dbReference type="ARBA" id="ARBA00022989"/>
    </source>
</evidence>
<dbReference type="PANTHER" id="PTHR10671">
    <property type="entry name" value="EPITHELIAL MEMBRANE PROTEIN-RELATED"/>
    <property type="match status" value="1"/>
</dbReference>
<evidence type="ECO:0000256" key="2">
    <source>
        <dbReference type="ARBA" id="ARBA00022692"/>
    </source>
</evidence>
<evidence type="ECO:0000256" key="4">
    <source>
        <dbReference type="ARBA" id="ARBA00023136"/>
    </source>
</evidence>
<keyword evidence="3 5" id="KW-1133">Transmembrane helix</keyword>
<sequence length="215" mass="23671">MSSGLTMSTDKDESESGSKFFLCESTSIFSKLSVGVTFVSLIFQIVSVACPYWIIAEVRGKQAIHGGLWVECSLANIFTTREQWVCLSFSAAHHLEKLPRFLKAVQAMAILVLICLVTCTFLLALYAILPKLQGRKMALFSALGCVVFAALFGLIGGSVFAADYPTPQDLLGLHHWTFGFAFAFQWLVVALCLIVVVLIVVDMRSSLLIKSLRFF</sequence>
<name>A0AAV4DP33_9GAST</name>
<protein>
    <submittedName>
        <fullName evidence="6">Methionine synthase</fullName>
    </submittedName>
</protein>
<feature type="transmembrane region" description="Helical" evidence="5">
    <location>
        <begin position="104"/>
        <end position="126"/>
    </location>
</feature>
<keyword evidence="2 5" id="KW-0812">Transmembrane</keyword>
<dbReference type="Pfam" id="PF00822">
    <property type="entry name" value="PMP22_Claudin"/>
    <property type="match status" value="1"/>
</dbReference>
<dbReference type="PANTHER" id="PTHR10671:SF108">
    <property type="entry name" value="CLAUDIN FAMILY PROTEIN-RELATED"/>
    <property type="match status" value="1"/>
</dbReference>
<feature type="transmembrane region" description="Helical" evidence="5">
    <location>
        <begin position="180"/>
        <end position="201"/>
    </location>
</feature>
<proteinExistence type="predicted"/>
<keyword evidence="4 5" id="KW-0472">Membrane</keyword>
<dbReference type="InterPro" id="IPR050579">
    <property type="entry name" value="PMP-22/EMP/MP20-like"/>
</dbReference>
<accession>A0AAV4DP33</accession>
<feature type="transmembrane region" description="Helical" evidence="5">
    <location>
        <begin position="138"/>
        <end position="160"/>
    </location>
</feature>
<dbReference type="InterPro" id="IPR004031">
    <property type="entry name" value="PMP22/EMP/MP20/Claudin"/>
</dbReference>
<dbReference type="Gene3D" id="1.20.140.150">
    <property type="match status" value="1"/>
</dbReference>
<feature type="transmembrane region" description="Helical" evidence="5">
    <location>
        <begin position="32"/>
        <end position="55"/>
    </location>
</feature>
<dbReference type="GO" id="GO:0005886">
    <property type="term" value="C:plasma membrane"/>
    <property type="evidence" value="ECO:0007669"/>
    <property type="project" value="TreeGrafter"/>
</dbReference>
<reference evidence="6 7" key="1">
    <citation type="journal article" date="2021" name="Elife">
        <title>Chloroplast acquisition without the gene transfer in kleptoplastic sea slugs, Plakobranchus ocellatus.</title>
        <authorList>
            <person name="Maeda T."/>
            <person name="Takahashi S."/>
            <person name="Yoshida T."/>
            <person name="Shimamura S."/>
            <person name="Takaki Y."/>
            <person name="Nagai Y."/>
            <person name="Toyoda A."/>
            <person name="Suzuki Y."/>
            <person name="Arimoto A."/>
            <person name="Ishii H."/>
            <person name="Satoh N."/>
            <person name="Nishiyama T."/>
            <person name="Hasebe M."/>
            <person name="Maruyama T."/>
            <person name="Minagawa J."/>
            <person name="Obokata J."/>
            <person name="Shigenobu S."/>
        </authorList>
    </citation>
    <scope>NUCLEOTIDE SEQUENCE [LARGE SCALE GENOMIC DNA]</scope>
</reference>
<dbReference type="Proteomes" id="UP000735302">
    <property type="component" value="Unassembled WGS sequence"/>
</dbReference>
<evidence type="ECO:0000313" key="7">
    <source>
        <dbReference type="Proteomes" id="UP000735302"/>
    </source>
</evidence>
<dbReference type="EMBL" id="BLXT01008169">
    <property type="protein sequence ID" value="GFO46127.1"/>
    <property type="molecule type" value="Genomic_DNA"/>
</dbReference>
<evidence type="ECO:0000313" key="6">
    <source>
        <dbReference type="EMBL" id="GFO46127.1"/>
    </source>
</evidence>
<gene>
    <name evidence="6" type="ORF">PoB_007263200</name>
</gene>
<evidence type="ECO:0000256" key="1">
    <source>
        <dbReference type="ARBA" id="ARBA00004141"/>
    </source>
</evidence>